<keyword evidence="2" id="KW-0812">Transmembrane</keyword>
<protein>
    <recommendedName>
        <fullName evidence="3">EF-hand domain-containing protein</fullName>
    </recommendedName>
</protein>
<dbReference type="SUPFAM" id="SSF47473">
    <property type="entry name" value="EF-hand"/>
    <property type="match status" value="1"/>
</dbReference>
<dbReference type="PROSITE" id="PS50222">
    <property type="entry name" value="EF_HAND_2"/>
    <property type="match status" value="1"/>
</dbReference>
<accession>A0A9W4IG16</accession>
<evidence type="ECO:0000313" key="4">
    <source>
        <dbReference type="EMBL" id="CAG8277917.1"/>
    </source>
</evidence>
<name>A0A9W4IG16_9EURO</name>
<evidence type="ECO:0000256" key="2">
    <source>
        <dbReference type="SAM" id="Phobius"/>
    </source>
</evidence>
<evidence type="ECO:0000259" key="3">
    <source>
        <dbReference type="PROSITE" id="PS50222"/>
    </source>
</evidence>
<dbReference type="GO" id="GO:0005509">
    <property type="term" value="F:calcium ion binding"/>
    <property type="evidence" value="ECO:0007669"/>
    <property type="project" value="InterPro"/>
</dbReference>
<keyword evidence="1" id="KW-0732">Signal</keyword>
<gene>
    <name evidence="4" type="ORF">PSALAMII_LOCUS1386</name>
</gene>
<dbReference type="OrthoDB" id="289247at2759"/>
<organism evidence="4 5">
    <name type="scientific">Penicillium salamii</name>
    <dbReference type="NCBI Taxonomy" id="1612424"/>
    <lineage>
        <taxon>Eukaryota</taxon>
        <taxon>Fungi</taxon>
        <taxon>Dikarya</taxon>
        <taxon>Ascomycota</taxon>
        <taxon>Pezizomycotina</taxon>
        <taxon>Eurotiomycetes</taxon>
        <taxon>Eurotiomycetidae</taxon>
        <taxon>Eurotiales</taxon>
        <taxon>Aspergillaceae</taxon>
        <taxon>Penicillium</taxon>
    </lineage>
</organism>
<dbReference type="Gene3D" id="1.10.238.10">
    <property type="entry name" value="EF-hand"/>
    <property type="match status" value="1"/>
</dbReference>
<dbReference type="InterPro" id="IPR040250">
    <property type="entry name" value="Nucleobindin"/>
</dbReference>
<dbReference type="InterPro" id="IPR002048">
    <property type="entry name" value="EF_hand_dom"/>
</dbReference>
<dbReference type="PANTHER" id="PTHR19237:SF20">
    <property type="entry name" value="NUCLEOBINDIN 1"/>
    <property type="match status" value="1"/>
</dbReference>
<dbReference type="Proteomes" id="UP001152646">
    <property type="component" value="Unassembled WGS sequence"/>
</dbReference>
<proteinExistence type="predicted"/>
<dbReference type="PANTHER" id="PTHR19237">
    <property type="entry name" value="NUCLEOBINDIN"/>
    <property type="match status" value="1"/>
</dbReference>
<feature type="domain" description="EF-hand" evidence="3">
    <location>
        <begin position="164"/>
        <end position="199"/>
    </location>
</feature>
<dbReference type="AlphaFoldDB" id="A0A9W4IG16"/>
<evidence type="ECO:0000256" key="1">
    <source>
        <dbReference type="ARBA" id="ARBA00022729"/>
    </source>
</evidence>
<dbReference type="InterPro" id="IPR011992">
    <property type="entry name" value="EF-hand-dom_pair"/>
</dbReference>
<keyword evidence="2" id="KW-0472">Membrane</keyword>
<reference evidence="4" key="1">
    <citation type="submission" date="2021-07" db="EMBL/GenBank/DDBJ databases">
        <authorList>
            <person name="Branca A.L. A."/>
        </authorList>
    </citation>
    <scope>NUCLEOTIDE SEQUENCE</scope>
</reference>
<feature type="transmembrane region" description="Helical" evidence="2">
    <location>
        <begin position="66"/>
        <end position="90"/>
    </location>
</feature>
<keyword evidence="2" id="KW-1133">Transmembrane helix</keyword>
<evidence type="ECO:0000313" key="5">
    <source>
        <dbReference type="Proteomes" id="UP001152646"/>
    </source>
</evidence>
<dbReference type="GO" id="GO:0005793">
    <property type="term" value="C:endoplasmic reticulum-Golgi intermediate compartment"/>
    <property type="evidence" value="ECO:0007669"/>
    <property type="project" value="TreeGrafter"/>
</dbReference>
<sequence length="277" mass="31495">MGLLSEPVAGRDIELVGEHAMQQNNLAIPPMGPDRCKHCKRAYTREHLDNCLAKAWYVYLLCFERIFFFLTLQLTMVAKLFGLAAGLLVLGGIANAHGSHSSDQPPSDDWATRHMIEEHHIEAFDPPSFFILHDYDSSGTWTHDEVRKTYGLNDQSNAAVSEDKKQDAVRTVFALFDPGNTGFITRDDWLQGIAAGKRLPDLGFGPGHHGDIEYEYEIHHFEKYHGDDTTEADLTHPEDIEHFKQHDEEEDAALRLEKLEQMQVVVGNIPQKFRRNM</sequence>
<comment type="caution">
    <text evidence="4">The sequence shown here is derived from an EMBL/GenBank/DDBJ whole genome shotgun (WGS) entry which is preliminary data.</text>
</comment>
<dbReference type="EMBL" id="CAJVPA010000055">
    <property type="protein sequence ID" value="CAG8277917.1"/>
    <property type="molecule type" value="Genomic_DNA"/>
</dbReference>